<keyword evidence="1" id="KW-0732">Signal</keyword>
<dbReference type="RefSeq" id="WP_239128624.1">
    <property type="nucleotide sequence ID" value="NZ_BOOW01000007.1"/>
</dbReference>
<accession>A0A919RC58</accession>
<keyword evidence="3" id="KW-1185">Reference proteome</keyword>
<dbReference type="EMBL" id="BOOW01000007">
    <property type="protein sequence ID" value="GII90953.1"/>
    <property type="molecule type" value="Genomic_DNA"/>
</dbReference>
<evidence type="ECO:0000313" key="2">
    <source>
        <dbReference type="EMBL" id="GII90953.1"/>
    </source>
</evidence>
<evidence type="ECO:0008006" key="4">
    <source>
        <dbReference type="Google" id="ProtNLM"/>
    </source>
</evidence>
<feature type="chain" id="PRO_5038428433" description="Enoyl reductase" evidence="1">
    <location>
        <begin position="21"/>
        <end position="313"/>
    </location>
</feature>
<proteinExistence type="predicted"/>
<reference evidence="2" key="1">
    <citation type="submission" date="2021-01" db="EMBL/GenBank/DDBJ databases">
        <title>Whole genome shotgun sequence of Sinosporangium siamense NBRC 109515.</title>
        <authorList>
            <person name="Komaki H."/>
            <person name="Tamura T."/>
        </authorList>
    </citation>
    <scope>NUCLEOTIDE SEQUENCE</scope>
    <source>
        <strain evidence="2">NBRC 109515</strain>
    </source>
</reference>
<name>A0A919RC58_9ACTN</name>
<comment type="caution">
    <text evidence="2">The sequence shown here is derived from an EMBL/GenBank/DDBJ whole genome shotgun (WGS) entry which is preliminary data.</text>
</comment>
<evidence type="ECO:0000313" key="3">
    <source>
        <dbReference type="Proteomes" id="UP000606172"/>
    </source>
</evidence>
<organism evidence="2 3">
    <name type="scientific">Sinosporangium siamense</name>
    <dbReference type="NCBI Taxonomy" id="1367973"/>
    <lineage>
        <taxon>Bacteria</taxon>
        <taxon>Bacillati</taxon>
        <taxon>Actinomycetota</taxon>
        <taxon>Actinomycetes</taxon>
        <taxon>Streptosporangiales</taxon>
        <taxon>Streptosporangiaceae</taxon>
        <taxon>Sinosporangium</taxon>
    </lineage>
</organism>
<evidence type="ECO:0000256" key="1">
    <source>
        <dbReference type="SAM" id="SignalP"/>
    </source>
</evidence>
<dbReference type="AlphaFoldDB" id="A0A919RC58"/>
<feature type="signal peptide" evidence="1">
    <location>
        <begin position="1"/>
        <end position="20"/>
    </location>
</feature>
<sequence length="313" mass="33396">MKPSLLLAAAALVVAFPATAAAEDPGSPPTTKKIETGNTRGIQLAHSRIVVSGDGGGGKSDGYQVRRPCWYEPGKGAAEMLAAQEDVRSYWLRYTPNASEKDYDKFLKQFKDKVGKPGKWWAPAYDAGHPNGNACWTGLDAFVWVPEGETPPGGITLEELSDIARAALTVPKPPIKVSPDVDSYVNLATYVWLEGDVPTTRSVTATLPGVMSATVTADLSNLVIKSGTSAGRADVANNCGTRGQRYQKGVKTLSCGVRYRRASIDQPRKVYTMTATAVWTVTSTAGISYAPINMSATRDIPVGEVQTTVRGRS</sequence>
<gene>
    <name evidence="2" type="ORF">Ssi02_11840</name>
</gene>
<dbReference type="Proteomes" id="UP000606172">
    <property type="component" value="Unassembled WGS sequence"/>
</dbReference>
<protein>
    <recommendedName>
        <fullName evidence="4">Enoyl reductase</fullName>
    </recommendedName>
</protein>